<protein>
    <submittedName>
        <fullName evidence="2">Endonuclease/exonuclease/phosphatase family protein</fullName>
    </submittedName>
</protein>
<dbReference type="Proteomes" id="UP001259492">
    <property type="component" value="Unassembled WGS sequence"/>
</dbReference>
<dbReference type="SUPFAM" id="SSF56219">
    <property type="entry name" value="DNase I-like"/>
    <property type="match status" value="1"/>
</dbReference>
<keyword evidence="2" id="KW-0378">Hydrolase</keyword>
<name>A0ABU2YJA9_9FLAO</name>
<dbReference type="Pfam" id="PF19580">
    <property type="entry name" value="Exo_endo_phos_3"/>
    <property type="match status" value="1"/>
</dbReference>
<dbReference type="InterPro" id="IPR005135">
    <property type="entry name" value="Endo/exonuclease/phosphatase"/>
</dbReference>
<reference evidence="2 3" key="1">
    <citation type="submission" date="2023-09" db="EMBL/GenBank/DDBJ databases">
        <authorList>
            <person name="Rey-Velasco X."/>
        </authorList>
    </citation>
    <scope>NUCLEOTIDE SEQUENCE [LARGE SCALE GENOMIC DNA]</scope>
    <source>
        <strain evidence="2 3">W332</strain>
    </source>
</reference>
<comment type="caution">
    <text evidence="2">The sequence shown here is derived from an EMBL/GenBank/DDBJ whole genome shotgun (WGS) entry which is preliminary data.</text>
</comment>
<sequence>MSQRSNSDKKYCIAFYNLENLFDTVDDAFTNDNDFLPNSAKRWTNKRFDRKVYKLGLAISKLGKDTVGALPAIVGLAEVENKEVINALINSEYLEHVNYSIEHYDSSDERGIDVGLIYNEDVFTVTSSKTYTVYLKDDDGERDYTRDILLVSGKMEEEEVHFIVNHWPSRRDGEVLTNSKRVTAAKHVSDIIAELRQDHDDPQIIVMGDFNDNPDNDSLKHLVNNDGLFNPMETIWSPEKGSQSYDFNWNMFDQILCSINFLSSDNSKLRFFEADVYDEEYLTQFRGKYKGTPFRTYVGKKYKGGYSDHFPVYMILE</sequence>
<keyword evidence="2" id="KW-0255">Endonuclease</keyword>
<evidence type="ECO:0000259" key="1">
    <source>
        <dbReference type="Pfam" id="PF19580"/>
    </source>
</evidence>
<dbReference type="InterPro" id="IPR036691">
    <property type="entry name" value="Endo/exonu/phosph_ase_sf"/>
</dbReference>
<keyword evidence="3" id="KW-1185">Reference proteome</keyword>
<dbReference type="PANTHER" id="PTHR42834:SF1">
    <property type="entry name" value="ENDONUCLEASE_EXONUCLEASE_PHOSPHATASE FAMILY PROTEIN (AFU_ORTHOLOGUE AFUA_3G09210)"/>
    <property type="match status" value="1"/>
</dbReference>
<dbReference type="EMBL" id="JAVRIA010000002">
    <property type="protein sequence ID" value="MDT0558259.1"/>
    <property type="molecule type" value="Genomic_DNA"/>
</dbReference>
<accession>A0ABU2YJA9</accession>
<evidence type="ECO:0000313" key="2">
    <source>
        <dbReference type="EMBL" id="MDT0558259.1"/>
    </source>
</evidence>
<evidence type="ECO:0000313" key="3">
    <source>
        <dbReference type="Proteomes" id="UP001259492"/>
    </source>
</evidence>
<dbReference type="GO" id="GO:0004519">
    <property type="term" value="F:endonuclease activity"/>
    <property type="evidence" value="ECO:0007669"/>
    <property type="project" value="UniProtKB-KW"/>
</dbReference>
<feature type="domain" description="Endonuclease/exonuclease/phosphatase" evidence="1">
    <location>
        <begin position="12"/>
        <end position="316"/>
    </location>
</feature>
<proteinExistence type="predicted"/>
<dbReference type="Gene3D" id="3.60.10.10">
    <property type="entry name" value="Endonuclease/exonuclease/phosphatase"/>
    <property type="match status" value="1"/>
</dbReference>
<gene>
    <name evidence="2" type="ORF">RM697_06360</name>
</gene>
<dbReference type="PANTHER" id="PTHR42834">
    <property type="entry name" value="ENDONUCLEASE/EXONUCLEASE/PHOSPHATASE FAMILY PROTEIN (AFU_ORTHOLOGUE AFUA_3G09210)"/>
    <property type="match status" value="1"/>
</dbReference>
<dbReference type="RefSeq" id="WP_311427025.1">
    <property type="nucleotide sequence ID" value="NZ_JAVRIA010000002.1"/>
</dbReference>
<keyword evidence="2" id="KW-0540">Nuclease</keyword>
<organism evidence="2 3">
    <name type="scientific">Microcosmobacter mediterraneus</name>
    <dbReference type="NCBI Taxonomy" id="3075607"/>
    <lineage>
        <taxon>Bacteria</taxon>
        <taxon>Pseudomonadati</taxon>
        <taxon>Bacteroidota</taxon>
        <taxon>Flavobacteriia</taxon>
        <taxon>Flavobacteriales</taxon>
        <taxon>Flavobacteriaceae</taxon>
        <taxon>Microcosmobacter</taxon>
    </lineage>
</organism>